<organism evidence="2 3">
    <name type="scientific">Nesidiocoris tenuis</name>
    <dbReference type="NCBI Taxonomy" id="355587"/>
    <lineage>
        <taxon>Eukaryota</taxon>
        <taxon>Metazoa</taxon>
        <taxon>Ecdysozoa</taxon>
        <taxon>Arthropoda</taxon>
        <taxon>Hexapoda</taxon>
        <taxon>Insecta</taxon>
        <taxon>Pterygota</taxon>
        <taxon>Neoptera</taxon>
        <taxon>Paraneoptera</taxon>
        <taxon>Hemiptera</taxon>
        <taxon>Heteroptera</taxon>
        <taxon>Panheteroptera</taxon>
        <taxon>Cimicomorpha</taxon>
        <taxon>Miridae</taxon>
        <taxon>Dicyphina</taxon>
        <taxon>Nesidiocoris</taxon>
    </lineage>
</organism>
<gene>
    <name evidence="2" type="ORF">NTEN_LOCUS21788</name>
</gene>
<name>A0A6H5HLZ3_9HEMI</name>
<proteinExistence type="predicted"/>
<feature type="region of interest" description="Disordered" evidence="1">
    <location>
        <begin position="1"/>
        <end position="33"/>
    </location>
</feature>
<evidence type="ECO:0000256" key="1">
    <source>
        <dbReference type="SAM" id="MobiDB-lite"/>
    </source>
</evidence>
<evidence type="ECO:0000313" key="3">
    <source>
        <dbReference type="Proteomes" id="UP000479000"/>
    </source>
</evidence>
<dbReference type="Proteomes" id="UP000479000">
    <property type="component" value="Unassembled WGS sequence"/>
</dbReference>
<evidence type="ECO:0000313" key="2">
    <source>
        <dbReference type="EMBL" id="CAB0017861.1"/>
    </source>
</evidence>
<keyword evidence="3" id="KW-1185">Reference proteome</keyword>
<dbReference type="AlphaFoldDB" id="A0A6H5HLZ3"/>
<accession>A0A6H5HLZ3</accession>
<protein>
    <submittedName>
        <fullName evidence="2">Uncharacterized protein</fullName>
    </submittedName>
</protein>
<feature type="non-terminal residue" evidence="2">
    <location>
        <position position="56"/>
    </location>
</feature>
<sequence>MKLSFSPAPEPSDRYYLSRRKRTNRLSPEEGEDYFSSFCHDSDYLPSNTYKDRLSA</sequence>
<reference evidence="2 3" key="1">
    <citation type="submission" date="2020-02" db="EMBL/GenBank/DDBJ databases">
        <authorList>
            <person name="Ferguson B K."/>
        </authorList>
    </citation>
    <scope>NUCLEOTIDE SEQUENCE [LARGE SCALE GENOMIC DNA]</scope>
</reference>
<dbReference type="EMBL" id="CADCXU010032020">
    <property type="protein sequence ID" value="CAB0017861.1"/>
    <property type="molecule type" value="Genomic_DNA"/>
</dbReference>